<gene>
    <name evidence="2" type="ORF">RIMI_LOCUS20328878</name>
</gene>
<reference evidence="2" key="1">
    <citation type="submission" date="2023-07" db="EMBL/GenBank/DDBJ databases">
        <authorList>
            <person name="Stuckert A."/>
        </authorList>
    </citation>
    <scope>NUCLEOTIDE SEQUENCE</scope>
</reference>
<evidence type="ECO:0000313" key="3">
    <source>
        <dbReference type="Proteomes" id="UP001176940"/>
    </source>
</evidence>
<keyword evidence="3" id="KW-1185">Reference proteome</keyword>
<feature type="compositionally biased region" description="Acidic residues" evidence="1">
    <location>
        <begin position="448"/>
        <end position="461"/>
    </location>
</feature>
<evidence type="ECO:0000313" key="2">
    <source>
        <dbReference type="EMBL" id="CAJ0965483.1"/>
    </source>
</evidence>
<accession>A0ABN9MGP5</accession>
<dbReference type="PANTHER" id="PTHR22443">
    <property type="entry name" value="NON-SPECIFIC LETHAL 1, ISOFORM M"/>
    <property type="match status" value="1"/>
</dbReference>
<dbReference type="InterPro" id="IPR026180">
    <property type="entry name" value="NSL1"/>
</dbReference>
<organism evidence="2 3">
    <name type="scientific">Ranitomeya imitator</name>
    <name type="common">mimic poison frog</name>
    <dbReference type="NCBI Taxonomy" id="111125"/>
    <lineage>
        <taxon>Eukaryota</taxon>
        <taxon>Metazoa</taxon>
        <taxon>Chordata</taxon>
        <taxon>Craniata</taxon>
        <taxon>Vertebrata</taxon>
        <taxon>Euteleostomi</taxon>
        <taxon>Amphibia</taxon>
        <taxon>Batrachia</taxon>
        <taxon>Anura</taxon>
        <taxon>Neobatrachia</taxon>
        <taxon>Hyloidea</taxon>
        <taxon>Dendrobatidae</taxon>
        <taxon>Dendrobatinae</taxon>
        <taxon>Ranitomeya</taxon>
    </lineage>
</organism>
<comment type="caution">
    <text evidence="2">The sequence shown here is derived from an EMBL/GenBank/DDBJ whole genome shotgun (WGS) entry which is preliminary data.</text>
</comment>
<dbReference type="EMBL" id="CAUEEQ010067666">
    <property type="protein sequence ID" value="CAJ0965483.1"/>
    <property type="molecule type" value="Genomic_DNA"/>
</dbReference>
<proteinExistence type="predicted"/>
<protein>
    <submittedName>
        <fullName evidence="2">Uncharacterized protein</fullName>
    </submittedName>
</protein>
<name>A0ABN9MGP5_9NEOB</name>
<dbReference type="PANTHER" id="PTHR22443:SF16">
    <property type="entry name" value="KAT8 REGULATORY NSL COMPLEX SUBUNIT 1-LIKE PROTEIN"/>
    <property type="match status" value="1"/>
</dbReference>
<feature type="region of interest" description="Disordered" evidence="1">
    <location>
        <begin position="448"/>
        <end position="469"/>
    </location>
</feature>
<evidence type="ECO:0000256" key="1">
    <source>
        <dbReference type="SAM" id="MobiDB-lite"/>
    </source>
</evidence>
<dbReference type="Proteomes" id="UP001176940">
    <property type="component" value="Unassembled WGS sequence"/>
</dbReference>
<sequence>MRLPIIGKNQNIVQIYNQEFIKISPEDIMHEGLKNRWSIRESEWHHKVLKMAFGRVKRSFPFITLLNTNKIICPSEVNLGKPTSSLNRSKQIGKQRIASGFGQDFMQNPLIVVGGAGADSECSRGSGGHRGGRPYSIFHLHGKMTPALTDTVPQEPGVHFSPSLGMKSLSADINVCVDNSKTTSKASSSSLACCDPTLCLQEDFIGLQLEEALSSTHYQTIFLLSSSDMNVEDSSSFPLKTEQDTYRQRLHAKHDTLGRKVKRELFPGTVSKVLADVNKLWDISVTEDEGVHRLSGRIDGQSLAIPFASDCTLPNFRCISPLENKLQKSSDDAKVLQLRYLNRQQELLSRAQRSRKRLQLLLARYTVDHCSQQISGLVKQKIGKLNVHHNSATHSCTGVQTQPDVVVGLIENACVNINDEATLECSSAIKKFSVPAAKVLHCIQQELDSDVTESSSDDDWEEKPKNVHD</sequence>